<dbReference type="InterPro" id="IPR048258">
    <property type="entry name" value="Cyclins_cyclin-box"/>
</dbReference>
<feature type="region of interest" description="Disordered" evidence="6">
    <location>
        <begin position="22"/>
        <end position="49"/>
    </location>
</feature>
<keyword evidence="3 5" id="KW-0195">Cyclin</keyword>
<dbReference type="InterPro" id="IPR013763">
    <property type="entry name" value="Cyclin-like_dom"/>
</dbReference>
<dbReference type="SMART" id="SM01332">
    <property type="entry name" value="Cyclin_C"/>
    <property type="match status" value="1"/>
</dbReference>
<dbReference type="InterPro" id="IPR004367">
    <property type="entry name" value="Cyclin_C-dom"/>
</dbReference>
<dbReference type="Proteomes" id="UP000594263">
    <property type="component" value="Unplaced"/>
</dbReference>
<organism evidence="9 10">
    <name type="scientific">Kalanchoe fedtschenkoi</name>
    <name type="common">Lavender scallops</name>
    <name type="synonym">South American air plant</name>
    <dbReference type="NCBI Taxonomy" id="63787"/>
    <lineage>
        <taxon>Eukaryota</taxon>
        <taxon>Viridiplantae</taxon>
        <taxon>Streptophyta</taxon>
        <taxon>Embryophyta</taxon>
        <taxon>Tracheophyta</taxon>
        <taxon>Spermatophyta</taxon>
        <taxon>Magnoliopsida</taxon>
        <taxon>eudicotyledons</taxon>
        <taxon>Gunneridae</taxon>
        <taxon>Pentapetalae</taxon>
        <taxon>Saxifragales</taxon>
        <taxon>Crassulaceae</taxon>
        <taxon>Kalanchoe</taxon>
    </lineage>
</organism>
<keyword evidence="10" id="KW-1185">Reference proteome</keyword>
<dbReference type="InterPro" id="IPR036915">
    <property type="entry name" value="Cyclin-like_sf"/>
</dbReference>
<feature type="compositionally biased region" description="Acidic residues" evidence="6">
    <location>
        <begin position="22"/>
        <end position="39"/>
    </location>
</feature>
<evidence type="ECO:0008006" key="11">
    <source>
        <dbReference type="Google" id="ProtNLM"/>
    </source>
</evidence>
<dbReference type="Pfam" id="PF00134">
    <property type="entry name" value="Cyclin_N"/>
    <property type="match status" value="1"/>
</dbReference>
<dbReference type="PANTHER" id="PTHR10177">
    <property type="entry name" value="CYCLINS"/>
    <property type="match status" value="1"/>
</dbReference>
<dbReference type="FunFam" id="1.10.472.10:FF:000060">
    <property type="entry name" value="D6-type cyclin"/>
    <property type="match status" value="1"/>
</dbReference>
<proteinExistence type="inferred from homology"/>
<dbReference type="Gramene" id="Kaladp0042s0092.1.v1.1">
    <property type="protein sequence ID" value="Kaladp0042s0092.1.v1.1"/>
    <property type="gene ID" value="Kaladp0042s0092.v1.1"/>
</dbReference>
<dbReference type="SMART" id="SM00385">
    <property type="entry name" value="CYCLIN"/>
    <property type="match status" value="1"/>
</dbReference>
<evidence type="ECO:0000259" key="7">
    <source>
        <dbReference type="SMART" id="SM00385"/>
    </source>
</evidence>
<evidence type="ECO:0000256" key="3">
    <source>
        <dbReference type="ARBA" id="ARBA00023127"/>
    </source>
</evidence>
<dbReference type="InterPro" id="IPR039361">
    <property type="entry name" value="Cyclin"/>
</dbReference>
<evidence type="ECO:0000256" key="5">
    <source>
        <dbReference type="RuleBase" id="RU000383"/>
    </source>
</evidence>
<feature type="domain" description="Cyclin-like" evidence="7">
    <location>
        <begin position="102"/>
        <end position="193"/>
    </location>
</feature>
<name>A0A7N0ZVR5_KALFE</name>
<evidence type="ECO:0000313" key="9">
    <source>
        <dbReference type="EnsemblPlants" id="Kaladp0042s0092.1.v1.1"/>
    </source>
</evidence>
<dbReference type="PROSITE" id="PS00292">
    <property type="entry name" value="CYCLINS"/>
    <property type="match status" value="1"/>
</dbReference>
<comment type="similarity">
    <text evidence="1">Belongs to the cyclin family. Cyclin D subfamily.</text>
</comment>
<reference evidence="9" key="1">
    <citation type="submission" date="2021-01" db="UniProtKB">
        <authorList>
            <consortium name="EnsemblPlants"/>
        </authorList>
    </citation>
    <scope>IDENTIFICATION</scope>
</reference>
<dbReference type="AlphaFoldDB" id="A0A7N0ZVR5"/>
<feature type="region of interest" description="Disordered" evidence="6">
    <location>
        <begin position="313"/>
        <end position="365"/>
    </location>
</feature>
<dbReference type="EnsemblPlants" id="Kaladp0042s0092.1.v1.1">
    <property type="protein sequence ID" value="Kaladp0042s0092.1.v1.1"/>
    <property type="gene ID" value="Kaladp0042s0092.v1.1"/>
</dbReference>
<sequence length="365" mass="40945">MSLNLHRPPLFLEDDDLYCSEEQWEDGDGDGDGDGDVVESSEGCFSSGKNVRTSPAFELPDELILCDDEELLQLFLKEGQAHMFKNIEKDQALVESRHGAVDWILEVQSFYSFSALTAVLAVNYLDRFIFLSLQQSFQREKPWMTQLAAVACLSLAAKVEEIHVPLLLDLQLVETEHVFEAKTIQNMEILVLSTLGWKMNPVNPLTFLDQFTAKLGWSSPIYGEFIQRCELVMLLSLFDCRNMSFLPSAMAATTMLHVISNLQPSIVHQLENRLLGTLGINKEQVNECYEFIRDLTSRRQGLLSNKRKFGSLSPGSPTGVMDASFSSDCSNSSRSTASSVTSSPEPHSKRGRMEFSYPHCSFDEA</sequence>
<dbReference type="InterPro" id="IPR006671">
    <property type="entry name" value="Cyclin_N"/>
</dbReference>
<dbReference type="OMA" id="NAHYSFT"/>
<evidence type="ECO:0000256" key="2">
    <source>
        <dbReference type="ARBA" id="ARBA00022618"/>
    </source>
</evidence>
<dbReference type="Pfam" id="PF02984">
    <property type="entry name" value="Cyclin_C"/>
    <property type="match status" value="1"/>
</dbReference>
<evidence type="ECO:0000256" key="1">
    <source>
        <dbReference type="ARBA" id="ARBA00009065"/>
    </source>
</evidence>
<accession>A0A7N0ZVR5</accession>
<keyword evidence="4" id="KW-0131">Cell cycle</keyword>
<evidence type="ECO:0000313" key="10">
    <source>
        <dbReference type="Proteomes" id="UP000594263"/>
    </source>
</evidence>
<evidence type="ECO:0000256" key="4">
    <source>
        <dbReference type="ARBA" id="ARBA00023306"/>
    </source>
</evidence>
<dbReference type="CDD" id="cd20543">
    <property type="entry name" value="CYCLIN_AtCycD-like_rpt1"/>
    <property type="match status" value="1"/>
</dbReference>
<evidence type="ECO:0000259" key="8">
    <source>
        <dbReference type="SMART" id="SM01332"/>
    </source>
</evidence>
<feature type="domain" description="Cyclin C-terminal" evidence="8">
    <location>
        <begin position="202"/>
        <end position="329"/>
    </location>
</feature>
<dbReference type="Gene3D" id="1.10.472.10">
    <property type="entry name" value="Cyclin-like"/>
    <property type="match status" value="2"/>
</dbReference>
<keyword evidence="2" id="KW-0132">Cell division</keyword>
<dbReference type="SUPFAM" id="SSF47954">
    <property type="entry name" value="Cyclin-like"/>
    <property type="match status" value="2"/>
</dbReference>
<feature type="compositionally biased region" description="Low complexity" evidence="6">
    <location>
        <begin position="324"/>
        <end position="343"/>
    </location>
</feature>
<dbReference type="CDD" id="cd20544">
    <property type="entry name" value="CYCLIN_AtCycD-like_rpt2"/>
    <property type="match status" value="1"/>
</dbReference>
<protein>
    <recommendedName>
        <fullName evidence="11">Cyclin D3</fullName>
    </recommendedName>
</protein>
<evidence type="ECO:0000256" key="6">
    <source>
        <dbReference type="SAM" id="MobiDB-lite"/>
    </source>
</evidence>
<dbReference type="GO" id="GO:0051301">
    <property type="term" value="P:cell division"/>
    <property type="evidence" value="ECO:0007669"/>
    <property type="project" value="UniProtKB-KW"/>
</dbReference>